<dbReference type="EMBL" id="LQBP01000013">
    <property type="protein sequence ID" value="KUJ77134.1"/>
    <property type="molecule type" value="Genomic_DNA"/>
</dbReference>
<dbReference type="Pfam" id="PF03060">
    <property type="entry name" value="NMO"/>
    <property type="match status" value="2"/>
</dbReference>
<dbReference type="Proteomes" id="UP000053690">
    <property type="component" value="Unassembled WGS sequence"/>
</dbReference>
<dbReference type="SUPFAM" id="SSF51412">
    <property type="entry name" value="Inosine monophosphate dehydrogenase (IMPDH)"/>
    <property type="match status" value="1"/>
</dbReference>
<dbReference type="STRING" id="1685378.AVO44_18855"/>
<keyword evidence="2" id="KW-0288">FMN</keyword>
<evidence type="ECO:0008006" key="6">
    <source>
        <dbReference type="Google" id="ProtNLM"/>
    </source>
</evidence>
<evidence type="ECO:0000256" key="1">
    <source>
        <dbReference type="ARBA" id="ARBA00022630"/>
    </source>
</evidence>
<keyword evidence="3" id="KW-0560">Oxidoreductase</keyword>
<sequence length="312" mass="32909">MLGIEHPILLAPMDLVSGGKLAGAVTSAGGLGLIGGGYGDLDWITKEFEEAGNQAVGVGFITWSMLKQPGLLDKTLELGPKVLMLSFGDGTEAVQKARAAGVKTLWQIQRLEQAEMAIKAGVDIVVVQGQEGGGHGMDRGLTALLPAVRDLAGPDQVIVAAGGIADGRGLAAALMLGADGVMMGTRFWASNEAVGPDAAKRQLVDSKGDDTIRSKVFDVVRGLDWPWHFSGRVVANKFARKWHNNIEALQENADAQREVYEASDPQDYATRVLIAGEALDLIDAIESAEQIVDKTVSQAAALLKNGANFLAR</sequence>
<dbReference type="InterPro" id="IPR013785">
    <property type="entry name" value="Aldolase_TIM"/>
</dbReference>
<protein>
    <recommendedName>
        <fullName evidence="6">Oxidoreductase</fullName>
    </recommendedName>
</protein>
<keyword evidence="5" id="KW-1185">Reference proteome</keyword>
<gene>
    <name evidence="4" type="ORF">AVO44_18855</name>
</gene>
<evidence type="ECO:0000313" key="5">
    <source>
        <dbReference type="Proteomes" id="UP000053690"/>
    </source>
</evidence>
<evidence type="ECO:0000256" key="2">
    <source>
        <dbReference type="ARBA" id="ARBA00022643"/>
    </source>
</evidence>
<evidence type="ECO:0000313" key="4">
    <source>
        <dbReference type="EMBL" id="KUJ77134.1"/>
    </source>
</evidence>
<reference evidence="5" key="1">
    <citation type="submission" date="2015-12" db="EMBL/GenBank/DDBJ databases">
        <authorList>
            <person name="Zhang G."/>
            <person name="Stingl U."/>
        </authorList>
    </citation>
    <scope>NUCLEOTIDE SEQUENCE [LARGE SCALE GENOMIC DNA]</scope>
    <source>
        <strain evidence="5">ZGT108</strain>
    </source>
</reference>
<comment type="caution">
    <text evidence="4">The sequence shown here is derived from an EMBL/GenBank/DDBJ whole genome shotgun (WGS) entry which is preliminary data.</text>
</comment>
<proteinExistence type="predicted"/>
<dbReference type="AlphaFoldDB" id="A0A0X3TN41"/>
<accession>A0A0X3TN41</accession>
<organism evidence="4 5">
    <name type="scientific">Ruegeria profundi</name>
    <dbReference type="NCBI Taxonomy" id="1685378"/>
    <lineage>
        <taxon>Bacteria</taxon>
        <taxon>Pseudomonadati</taxon>
        <taxon>Pseudomonadota</taxon>
        <taxon>Alphaproteobacteria</taxon>
        <taxon>Rhodobacterales</taxon>
        <taxon>Roseobacteraceae</taxon>
        <taxon>Ruegeria</taxon>
    </lineage>
</organism>
<dbReference type="CDD" id="cd04730">
    <property type="entry name" value="NPD_like"/>
    <property type="match status" value="1"/>
</dbReference>
<keyword evidence="1" id="KW-0285">Flavoprotein</keyword>
<dbReference type="GO" id="GO:0018580">
    <property type="term" value="F:nitronate monooxygenase activity"/>
    <property type="evidence" value="ECO:0007669"/>
    <property type="project" value="InterPro"/>
</dbReference>
<dbReference type="Gene3D" id="3.20.20.70">
    <property type="entry name" value="Aldolase class I"/>
    <property type="match status" value="1"/>
</dbReference>
<dbReference type="InterPro" id="IPR004136">
    <property type="entry name" value="NMO"/>
</dbReference>
<evidence type="ECO:0000256" key="3">
    <source>
        <dbReference type="ARBA" id="ARBA00023002"/>
    </source>
</evidence>
<dbReference type="PANTHER" id="PTHR32332:SF31">
    <property type="entry name" value="2-NITROPROPANE DIOXYGENASE FAMILY, PUTATIVE (AFU_ORTHOLOGUE AFUA_2G09850)-RELATED"/>
    <property type="match status" value="1"/>
</dbReference>
<dbReference type="PANTHER" id="PTHR32332">
    <property type="entry name" value="2-NITROPROPANE DIOXYGENASE"/>
    <property type="match status" value="1"/>
</dbReference>
<name>A0A0X3TN41_9RHOB</name>